<sequence length="360" mass="40181">MENNHDIDKTFNEASKSLDEAETFPGFDKVWGRIEEKLDKKEEKKKIIKNWFPYGIAASLLICTGIFYFLNKKESAPEILQNVIAENLEIQKLNKAAEIDSIVKTNIKKESAKSILSKNNQVLAYQDVKKQKNEINLSKNQHHINSEQILKEVEEKVFPKTKDTLKVKNIEEVIAMGIKREKSSVNASTRIISSNDISKKNNIIETDTAESLFPLNRFDIVNEMKEPLVAGMNRNFKKNRTFESSPKLAENMKDKSITNSLQGSVSGLTISPYGSKGSGKVDIVIRGSSSINSNPPLYVIDGKISDAEGFKQINPDIIESVTVLKGEKAVTLYGNKASNGVVVIETKGTETLKKVKDSVK</sequence>
<keyword evidence="2" id="KW-1133">Transmembrane helix</keyword>
<dbReference type="PROSITE" id="PS52016">
    <property type="entry name" value="TONB_DEPENDENT_REC_3"/>
    <property type="match status" value="1"/>
</dbReference>
<dbReference type="EMBL" id="JAPDHV010000008">
    <property type="protein sequence ID" value="MCW3162539.1"/>
    <property type="molecule type" value="Genomic_DNA"/>
</dbReference>
<reference evidence="4" key="1">
    <citation type="submission" date="2022-10" db="EMBL/GenBank/DDBJ databases">
        <title>Chryseobacterium babae sp. nov. isolated from the gut of the beetle Oryctes rhinoceros, and Chryseobacterium kimseyorum sp. nov., isolated from a stick insect rearing cage.</title>
        <authorList>
            <person name="Shelomi M."/>
            <person name="Han C.-J."/>
            <person name="Chen W.-M."/>
            <person name="Chen H.-K."/>
            <person name="Liaw S.-J."/>
            <person name="Muhle E."/>
            <person name="Clermont D."/>
        </authorList>
    </citation>
    <scope>NUCLEOTIDE SEQUENCE</scope>
    <source>
        <strain evidence="4">WLa1L2M3</strain>
    </source>
</reference>
<comment type="caution">
    <text evidence="4">The sequence shown here is derived from an EMBL/GenBank/DDBJ whole genome shotgun (WGS) entry which is preliminary data.</text>
</comment>
<feature type="transmembrane region" description="Helical" evidence="2">
    <location>
        <begin position="51"/>
        <end position="70"/>
    </location>
</feature>
<evidence type="ECO:0000313" key="4">
    <source>
        <dbReference type="EMBL" id="MCW3162539.1"/>
    </source>
</evidence>
<dbReference type="Proteomes" id="UP001163719">
    <property type="component" value="Unassembled WGS sequence"/>
</dbReference>
<name>A0ABT3HS20_9FLAO</name>
<protein>
    <submittedName>
        <fullName evidence="4">TonB-dependent receptor plug domain-containing protein</fullName>
    </submittedName>
</protein>
<dbReference type="Gene3D" id="2.170.130.10">
    <property type="entry name" value="TonB-dependent receptor, plug domain"/>
    <property type="match status" value="1"/>
</dbReference>
<keyword evidence="1" id="KW-1134">Transmembrane beta strand</keyword>
<organism evidence="4 5">
    <name type="scientific">Chryseobacterium oryctis</name>
    <dbReference type="NCBI Taxonomy" id="2952618"/>
    <lineage>
        <taxon>Bacteria</taxon>
        <taxon>Pseudomonadati</taxon>
        <taxon>Bacteroidota</taxon>
        <taxon>Flavobacteriia</taxon>
        <taxon>Flavobacteriales</taxon>
        <taxon>Weeksellaceae</taxon>
        <taxon>Chryseobacterium group</taxon>
        <taxon>Chryseobacterium</taxon>
    </lineage>
</organism>
<dbReference type="InterPro" id="IPR039426">
    <property type="entry name" value="TonB-dep_rcpt-like"/>
</dbReference>
<keyword evidence="1 2" id="KW-0812">Transmembrane</keyword>
<gene>
    <name evidence="4" type="ORF">OH806_14805</name>
</gene>
<comment type="subcellular location">
    <subcellularLocation>
        <location evidence="1">Cell outer membrane</location>
        <topology evidence="1">Multi-pass membrane protein</topology>
    </subcellularLocation>
</comment>
<evidence type="ECO:0000256" key="2">
    <source>
        <dbReference type="SAM" id="Phobius"/>
    </source>
</evidence>
<keyword evidence="1" id="KW-0998">Cell outer membrane</keyword>
<dbReference type="SUPFAM" id="SSF56935">
    <property type="entry name" value="Porins"/>
    <property type="match status" value="1"/>
</dbReference>
<dbReference type="Pfam" id="PF07715">
    <property type="entry name" value="Plug"/>
    <property type="match status" value="1"/>
</dbReference>
<evidence type="ECO:0000259" key="3">
    <source>
        <dbReference type="Pfam" id="PF07715"/>
    </source>
</evidence>
<evidence type="ECO:0000256" key="1">
    <source>
        <dbReference type="PROSITE-ProRule" id="PRU01360"/>
    </source>
</evidence>
<accession>A0ABT3HS20</accession>
<dbReference type="InterPro" id="IPR012910">
    <property type="entry name" value="Plug_dom"/>
</dbReference>
<feature type="domain" description="TonB-dependent receptor plug" evidence="3">
    <location>
        <begin position="250"/>
        <end position="341"/>
    </location>
</feature>
<dbReference type="RefSeq" id="WP_264744455.1">
    <property type="nucleotide sequence ID" value="NZ_JAPDHV010000008.1"/>
</dbReference>
<keyword evidence="1 2" id="KW-0472">Membrane</keyword>
<keyword evidence="4" id="KW-0675">Receptor</keyword>
<proteinExistence type="inferred from homology"/>
<evidence type="ECO:0000313" key="5">
    <source>
        <dbReference type="Proteomes" id="UP001163719"/>
    </source>
</evidence>
<dbReference type="InterPro" id="IPR037066">
    <property type="entry name" value="Plug_dom_sf"/>
</dbReference>
<keyword evidence="5" id="KW-1185">Reference proteome</keyword>
<comment type="similarity">
    <text evidence="1">Belongs to the TonB-dependent receptor family.</text>
</comment>
<keyword evidence="1" id="KW-0813">Transport</keyword>